<dbReference type="InterPro" id="IPR008254">
    <property type="entry name" value="Flavodoxin/NO_synth"/>
</dbReference>
<evidence type="ECO:0000259" key="2">
    <source>
        <dbReference type="PROSITE" id="PS50902"/>
    </source>
</evidence>
<dbReference type="PANTHER" id="PTHR19384:SF109">
    <property type="entry name" value="SULFITE REDUCTASE [NADPH] FLAVOPROTEIN COMPONENT"/>
    <property type="match status" value="1"/>
</dbReference>
<dbReference type="InterPro" id="IPR001094">
    <property type="entry name" value="Flavdoxin-like"/>
</dbReference>
<evidence type="ECO:0000313" key="3">
    <source>
        <dbReference type="EMBL" id="CAD8729359.1"/>
    </source>
</evidence>
<dbReference type="InterPro" id="IPR029039">
    <property type="entry name" value="Flavoprotein-like_sf"/>
</dbReference>
<dbReference type="AlphaFoldDB" id="A0A7S0TBP1"/>
<reference evidence="3" key="1">
    <citation type="submission" date="2021-01" db="EMBL/GenBank/DDBJ databases">
        <authorList>
            <person name="Corre E."/>
            <person name="Pelletier E."/>
            <person name="Niang G."/>
            <person name="Scheremetjew M."/>
            <person name="Finn R."/>
            <person name="Kale V."/>
            <person name="Holt S."/>
            <person name="Cochrane G."/>
            <person name="Meng A."/>
            <person name="Brown T."/>
            <person name="Cohen L."/>
        </authorList>
    </citation>
    <scope>NUCLEOTIDE SEQUENCE</scope>
    <source>
        <strain evidence="3">B596</strain>
    </source>
</reference>
<feature type="domain" description="Flavodoxin-like" evidence="2">
    <location>
        <begin position="6"/>
        <end position="157"/>
    </location>
</feature>
<dbReference type="EMBL" id="HBFG01001120">
    <property type="protein sequence ID" value="CAD8729359.1"/>
    <property type="molecule type" value="Transcribed_RNA"/>
</dbReference>
<gene>
    <name evidence="3" type="ORF">PDEL0327_LOCUS852</name>
</gene>
<protein>
    <recommendedName>
        <fullName evidence="2">Flavodoxin-like domain-containing protein</fullName>
    </recommendedName>
</protein>
<name>A0A7S0TBP1_9STRA</name>
<dbReference type="Gene3D" id="3.40.50.360">
    <property type="match status" value="1"/>
</dbReference>
<dbReference type="PROSITE" id="PS50902">
    <property type="entry name" value="FLAVODOXIN_LIKE"/>
    <property type="match status" value="1"/>
</dbReference>
<dbReference type="GO" id="GO:0050660">
    <property type="term" value="F:flavin adenine dinucleotide binding"/>
    <property type="evidence" value="ECO:0007669"/>
    <property type="project" value="TreeGrafter"/>
</dbReference>
<evidence type="ECO:0000256" key="1">
    <source>
        <dbReference type="ARBA" id="ARBA00022630"/>
    </source>
</evidence>
<sequence>MKTLRVLLVWGSETNNTQGFANKIADEWKAKHSDVLKIFDIVQGNDMADRWDEVRPENYDFVLVTTSSYGEGEPPSGFGKFLYRLQEAAKSGQKPLKGLQHAVLGIGSTCYETFQNCPRHVDKYLGEAGSRRCKARFEWDEMEHVDSDVLEWGDAIFEVMAKSVGADEDDVCEWTMPESMLLPKIVDEYGYEVGEGPPGFGPLQMFLLVTGALGAGSFYYMKQQNAIEGEL</sequence>
<dbReference type="PRINTS" id="PR00369">
    <property type="entry name" value="FLAVODOXIN"/>
</dbReference>
<dbReference type="SUPFAM" id="SSF52218">
    <property type="entry name" value="Flavoproteins"/>
    <property type="match status" value="1"/>
</dbReference>
<keyword evidence="1" id="KW-0285">Flavoprotein</keyword>
<dbReference type="GO" id="GO:0004783">
    <property type="term" value="F:sulfite reductase (NADPH) activity"/>
    <property type="evidence" value="ECO:0007669"/>
    <property type="project" value="TreeGrafter"/>
</dbReference>
<dbReference type="GO" id="GO:0010181">
    <property type="term" value="F:FMN binding"/>
    <property type="evidence" value="ECO:0007669"/>
    <property type="project" value="InterPro"/>
</dbReference>
<proteinExistence type="predicted"/>
<accession>A0A7S0TBP1</accession>
<dbReference type="PANTHER" id="PTHR19384">
    <property type="entry name" value="NITRIC OXIDE SYNTHASE-RELATED"/>
    <property type="match status" value="1"/>
</dbReference>
<dbReference type="GO" id="GO:0005829">
    <property type="term" value="C:cytosol"/>
    <property type="evidence" value="ECO:0007669"/>
    <property type="project" value="TreeGrafter"/>
</dbReference>
<dbReference type="Pfam" id="PF00258">
    <property type="entry name" value="Flavodoxin_1"/>
    <property type="match status" value="1"/>
</dbReference>
<organism evidence="3">
    <name type="scientific">Pseudo-nitzschia delicatissima</name>
    <dbReference type="NCBI Taxonomy" id="44447"/>
    <lineage>
        <taxon>Eukaryota</taxon>
        <taxon>Sar</taxon>
        <taxon>Stramenopiles</taxon>
        <taxon>Ochrophyta</taxon>
        <taxon>Bacillariophyta</taxon>
        <taxon>Bacillariophyceae</taxon>
        <taxon>Bacillariophycidae</taxon>
        <taxon>Bacillariales</taxon>
        <taxon>Bacillariaceae</taxon>
        <taxon>Pseudo-nitzschia</taxon>
    </lineage>
</organism>